<dbReference type="RefSeq" id="WP_379102607.1">
    <property type="nucleotide sequence ID" value="NZ_JBHUGZ010000017.1"/>
</dbReference>
<organism evidence="1 2">
    <name type="scientific">Mesorhizobium newzealandense</name>
    <dbReference type="NCBI Taxonomy" id="1300302"/>
    <lineage>
        <taxon>Bacteria</taxon>
        <taxon>Pseudomonadati</taxon>
        <taxon>Pseudomonadota</taxon>
        <taxon>Alphaproteobacteria</taxon>
        <taxon>Hyphomicrobiales</taxon>
        <taxon>Phyllobacteriaceae</taxon>
        <taxon>Mesorhizobium</taxon>
    </lineage>
</organism>
<proteinExistence type="predicted"/>
<evidence type="ECO:0000313" key="2">
    <source>
        <dbReference type="Proteomes" id="UP001597405"/>
    </source>
</evidence>
<accession>A0ABW4UEC1</accession>
<dbReference type="Proteomes" id="UP001597405">
    <property type="component" value="Unassembled WGS sequence"/>
</dbReference>
<reference evidence="2" key="1">
    <citation type="journal article" date="2019" name="Int. J. Syst. Evol. Microbiol.">
        <title>The Global Catalogue of Microorganisms (GCM) 10K type strain sequencing project: providing services to taxonomists for standard genome sequencing and annotation.</title>
        <authorList>
            <consortium name="The Broad Institute Genomics Platform"/>
            <consortium name="The Broad Institute Genome Sequencing Center for Infectious Disease"/>
            <person name="Wu L."/>
            <person name="Ma J."/>
        </authorList>
    </citation>
    <scope>NUCLEOTIDE SEQUENCE [LARGE SCALE GENOMIC DNA]</scope>
    <source>
        <strain evidence="2">CGMCC 1.16225</strain>
    </source>
</reference>
<comment type="caution">
    <text evidence="1">The sequence shown here is derived from an EMBL/GenBank/DDBJ whole genome shotgun (WGS) entry which is preliminary data.</text>
</comment>
<sequence>MFSITPFMAERQVYKTTDGGMKPEWQPCRAIGITMVDGEPVYVIECRKLGDVWLETEGALRQPAPHS</sequence>
<keyword evidence="2" id="KW-1185">Reference proteome</keyword>
<dbReference type="EMBL" id="JBHUGZ010000017">
    <property type="protein sequence ID" value="MFD1985908.1"/>
    <property type="molecule type" value="Genomic_DNA"/>
</dbReference>
<name>A0ABW4UEC1_9HYPH</name>
<evidence type="ECO:0000313" key="1">
    <source>
        <dbReference type="EMBL" id="MFD1985908.1"/>
    </source>
</evidence>
<gene>
    <name evidence="1" type="ORF">ACFSOZ_26020</name>
</gene>
<protein>
    <submittedName>
        <fullName evidence="1">Uncharacterized protein</fullName>
    </submittedName>
</protein>